<dbReference type="InterPro" id="IPR051600">
    <property type="entry name" value="Beta-PGM-like"/>
</dbReference>
<dbReference type="GO" id="GO:0003824">
    <property type="term" value="F:catalytic activity"/>
    <property type="evidence" value="ECO:0007669"/>
    <property type="project" value="UniProtKB-ARBA"/>
</dbReference>
<dbReference type="Proteomes" id="UP000240481">
    <property type="component" value="Unassembled WGS sequence"/>
</dbReference>
<evidence type="ECO:0000313" key="7">
    <source>
        <dbReference type="Proteomes" id="UP000240481"/>
    </source>
</evidence>
<dbReference type="SFLD" id="SFLDG01135">
    <property type="entry name" value="C1.5.6:_HAD__Beta-PGM__Phospha"/>
    <property type="match status" value="1"/>
</dbReference>
<dbReference type="RefSeq" id="WP_048897190.1">
    <property type="nucleotide sequence ID" value="NZ_AP024852.1"/>
</dbReference>
<dbReference type="CDD" id="cd07505">
    <property type="entry name" value="HAD_BPGM-like"/>
    <property type="match status" value="1"/>
</dbReference>
<keyword evidence="3" id="KW-0479">Metal-binding</keyword>
<dbReference type="PANTHER" id="PTHR46193:SF18">
    <property type="entry name" value="HEXITOL PHOSPHATASE B"/>
    <property type="match status" value="1"/>
</dbReference>
<dbReference type="NCBIfam" id="TIGR01509">
    <property type="entry name" value="HAD-SF-IA-v3"/>
    <property type="match status" value="1"/>
</dbReference>
<accession>A0A0J8VFN4</accession>
<comment type="cofactor">
    <cofactor evidence="1">
        <name>Mg(2+)</name>
        <dbReference type="ChEBI" id="CHEBI:18420"/>
    </cofactor>
</comment>
<dbReference type="Gene3D" id="3.40.50.1000">
    <property type="entry name" value="HAD superfamily/HAD-like"/>
    <property type="match status" value="1"/>
</dbReference>
<dbReference type="SUPFAM" id="SSF56784">
    <property type="entry name" value="HAD-like"/>
    <property type="match status" value="1"/>
</dbReference>
<organism evidence="6 7">
    <name type="scientific">Photobacterium swingsii</name>
    <dbReference type="NCBI Taxonomy" id="680026"/>
    <lineage>
        <taxon>Bacteria</taxon>
        <taxon>Pseudomonadati</taxon>
        <taxon>Pseudomonadota</taxon>
        <taxon>Gammaproteobacteria</taxon>
        <taxon>Vibrionales</taxon>
        <taxon>Vibrionaceae</taxon>
        <taxon>Photobacterium</taxon>
    </lineage>
</organism>
<dbReference type="OrthoDB" id="9800058at2"/>
<protein>
    <submittedName>
        <fullName evidence="6">HAD family phosphatase</fullName>
    </submittedName>
</protein>
<comment type="similarity">
    <text evidence="2">Belongs to the HAD-like hydrolase superfamily. CbbY/CbbZ/Gph/YieH family.</text>
</comment>
<reference evidence="6 7" key="1">
    <citation type="submission" date="2018-01" db="EMBL/GenBank/DDBJ databases">
        <title>Whole genome sequencing of Histamine producing bacteria.</title>
        <authorList>
            <person name="Butler K."/>
        </authorList>
    </citation>
    <scope>NUCLEOTIDE SEQUENCE [LARGE SCALE GENOMIC DNA]</scope>
    <source>
        <strain evidence="6 7">DSM 24669</strain>
    </source>
</reference>
<evidence type="ECO:0000256" key="5">
    <source>
        <dbReference type="ARBA" id="ARBA00023277"/>
    </source>
</evidence>
<evidence type="ECO:0000313" key="6">
    <source>
        <dbReference type="EMBL" id="PSW27057.1"/>
    </source>
</evidence>
<dbReference type="InterPro" id="IPR023198">
    <property type="entry name" value="PGP-like_dom2"/>
</dbReference>
<dbReference type="STRING" id="680026.AB733_01600"/>
<dbReference type="EMBL" id="PYLZ01000001">
    <property type="protein sequence ID" value="PSW27057.1"/>
    <property type="molecule type" value="Genomic_DNA"/>
</dbReference>
<dbReference type="PRINTS" id="PR00413">
    <property type="entry name" value="HADHALOGNASE"/>
</dbReference>
<dbReference type="SFLD" id="SFLDG01129">
    <property type="entry name" value="C1.5:_HAD__Beta-PGM__Phosphata"/>
    <property type="match status" value="1"/>
</dbReference>
<evidence type="ECO:0000256" key="1">
    <source>
        <dbReference type="ARBA" id="ARBA00001946"/>
    </source>
</evidence>
<keyword evidence="7" id="KW-1185">Reference proteome</keyword>
<keyword evidence="4" id="KW-0460">Magnesium</keyword>
<dbReference type="PANTHER" id="PTHR46193">
    <property type="entry name" value="6-PHOSPHOGLUCONATE PHOSPHATASE"/>
    <property type="match status" value="1"/>
</dbReference>
<keyword evidence="5" id="KW-0119">Carbohydrate metabolism</keyword>
<dbReference type="SFLD" id="SFLDS00003">
    <property type="entry name" value="Haloacid_Dehalogenase"/>
    <property type="match status" value="1"/>
</dbReference>
<evidence type="ECO:0000256" key="2">
    <source>
        <dbReference type="ARBA" id="ARBA00006171"/>
    </source>
</evidence>
<evidence type="ECO:0000256" key="4">
    <source>
        <dbReference type="ARBA" id="ARBA00022842"/>
    </source>
</evidence>
<dbReference type="InterPro" id="IPR023214">
    <property type="entry name" value="HAD_sf"/>
</dbReference>
<dbReference type="InterPro" id="IPR041492">
    <property type="entry name" value="HAD_2"/>
</dbReference>
<gene>
    <name evidence="6" type="ORF">C9I94_03495</name>
</gene>
<dbReference type="Gene3D" id="1.10.150.240">
    <property type="entry name" value="Putative phosphatase, domain 2"/>
    <property type="match status" value="1"/>
</dbReference>
<proteinExistence type="inferred from homology"/>
<dbReference type="InterPro" id="IPR036412">
    <property type="entry name" value="HAD-like_sf"/>
</dbReference>
<name>A0A0J8VFN4_9GAMM</name>
<dbReference type="InterPro" id="IPR006439">
    <property type="entry name" value="HAD-SF_hydro_IA"/>
</dbReference>
<dbReference type="Pfam" id="PF13419">
    <property type="entry name" value="HAD_2"/>
    <property type="match status" value="1"/>
</dbReference>
<dbReference type="AlphaFoldDB" id="A0A0J8VFN4"/>
<comment type="caution">
    <text evidence="6">The sequence shown here is derived from an EMBL/GenBank/DDBJ whole genome shotgun (WGS) entry which is preliminary data.</text>
</comment>
<dbReference type="GO" id="GO:0046872">
    <property type="term" value="F:metal ion binding"/>
    <property type="evidence" value="ECO:0007669"/>
    <property type="project" value="UniProtKB-KW"/>
</dbReference>
<sequence>MQAICFDFDGTLIDSEVFHAQNWSNYIASVGGDISQPQFLSHYAGLPWPKVAAEMKNQFSLTQEIHHILHDMEALTREMLQKGHIPAMPGVDNALKQLHGQCPLMVVTGSPREYVEGILDRLGWLSLFDGVVTGQDVENNKPSPEIYQLACKQLNEQPDRVIAVEDSLTGITSSLSAGLPTILVNPELPQWNMDVHDSFSSMEEAQVLLHRMIA</sequence>
<evidence type="ECO:0000256" key="3">
    <source>
        <dbReference type="ARBA" id="ARBA00022723"/>
    </source>
</evidence>